<evidence type="ECO:0000313" key="7">
    <source>
        <dbReference type="Proteomes" id="UP000472270"/>
    </source>
</evidence>
<sequence length="451" mass="51760">AANLDCHGGATWDIQPEKLDFSQFHRRPYRGTPKHLPHIDREGNDRRRQQRLPGGGGGPNADHQSGASTKHGGRGYQGQQNQGGWQDGWQGGPHHGYSQNRRWHQHPKHQTNSFNQGADRGLTHNTKETENVKQEEPEPHMEKGAKDEPAKEERKKGDKEEKTESGKICLLQSSKERLRRRLKEKEEVPVVTAGPQRNRMDRLLEILNSMRNNSSGVENQLTTFMEEAQNSADSEETLNEIVHTIYRKAVSDRSFAATAAKLCDKMALFMVEGTKFRSLLLNMLQRDFTRREELQQTDVECWLGFITFLCEVFGTMRSSAGEPFRVLVCPIFSCLRELLESPEVKEDAVLCCSMELQSTGRLLEEQLPEMMTELLAAVRDKMLCPSESQLPLLFNNPRFFFFFLRIGVINVLNIHENCHSAAFLIIPGNRLHFIKQKIKFLDVFFFLFFIY</sequence>
<evidence type="ECO:0000256" key="3">
    <source>
        <dbReference type="ARBA" id="ARBA00022845"/>
    </source>
</evidence>
<dbReference type="InterPro" id="IPR003890">
    <property type="entry name" value="MIF4G-like_typ-3"/>
</dbReference>
<dbReference type="GO" id="GO:0006446">
    <property type="term" value="P:regulation of translational initiation"/>
    <property type="evidence" value="ECO:0007669"/>
    <property type="project" value="TreeGrafter"/>
</dbReference>
<dbReference type="PANTHER" id="PTHR23254:SF16">
    <property type="entry name" value="CBP80_20-DEPENDENT TRANSLATION INITIATION FACTOR"/>
    <property type="match status" value="1"/>
</dbReference>
<dbReference type="PANTHER" id="PTHR23254">
    <property type="entry name" value="EIF4G DOMAIN PROTEIN"/>
    <property type="match status" value="1"/>
</dbReference>
<dbReference type="SMART" id="SM00543">
    <property type="entry name" value="MIF4G"/>
    <property type="match status" value="1"/>
</dbReference>
<evidence type="ECO:0000256" key="4">
    <source>
        <dbReference type="SAM" id="MobiDB-lite"/>
    </source>
</evidence>
<evidence type="ECO:0000256" key="2">
    <source>
        <dbReference type="ARBA" id="ARBA00022490"/>
    </source>
</evidence>
<keyword evidence="7" id="KW-1185">Reference proteome</keyword>
<feature type="region of interest" description="Disordered" evidence="4">
    <location>
        <begin position="27"/>
        <end position="169"/>
    </location>
</feature>
<dbReference type="Ensembl" id="ENSSRHT00000004843.1">
    <property type="protein sequence ID" value="ENSSRHP00000004674.1"/>
    <property type="gene ID" value="ENSSRHG00000003032.1"/>
</dbReference>
<dbReference type="Proteomes" id="UP000472270">
    <property type="component" value="Unassembled WGS sequence"/>
</dbReference>
<dbReference type="AlphaFoldDB" id="A0A673FU39"/>
<name>A0A673FU39_9TELE</name>
<dbReference type="InterPro" id="IPR051367">
    <property type="entry name" value="mRNA_TranslReg/HistoneTransl"/>
</dbReference>
<dbReference type="Pfam" id="PF02854">
    <property type="entry name" value="MIF4G"/>
    <property type="match status" value="1"/>
</dbReference>
<organism evidence="6 7">
    <name type="scientific">Sinocyclocheilus rhinocerous</name>
    <dbReference type="NCBI Taxonomy" id="307959"/>
    <lineage>
        <taxon>Eukaryota</taxon>
        <taxon>Metazoa</taxon>
        <taxon>Chordata</taxon>
        <taxon>Craniata</taxon>
        <taxon>Vertebrata</taxon>
        <taxon>Euteleostomi</taxon>
        <taxon>Actinopterygii</taxon>
        <taxon>Neopterygii</taxon>
        <taxon>Teleostei</taxon>
        <taxon>Ostariophysi</taxon>
        <taxon>Cypriniformes</taxon>
        <taxon>Cyprinidae</taxon>
        <taxon>Cyprininae</taxon>
        <taxon>Sinocyclocheilus</taxon>
    </lineage>
</organism>
<dbReference type="Gene3D" id="1.25.40.180">
    <property type="match status" value="1"/>
</dbReference>
<dbReference type="GO" id="GO:0005829">
    <property type="term" value="C:cytosol"/>
    <property type="evidence" value="ECO:0007669"/>
    <property type="project" value="TreeGrafter"/>
</dbReference>
<reference evidence="6" key="2">
    <citation type="submission" date="2025-09" db="UniProtKB">
        <authorList>
            <consortium name="Ensembl"/>
        </authorList>
    </citation>
    <scope>IDENTIFICATION</scope>
</reference>
<keyword evidence="3" id="KW-0810">Translation regulation</keyword>
<gene>
    <name evidence="6" type="primary">LOC107705954</name>
</gene>
<comment type="subcellular location">
    <subcellularLocation>
        <location evidence="1">Cytoplasm</location>
    </subcellularLocation>
</comment>
<feature type="compositionally biased region" description="Basic residues" evidence="4">
    <location>
        <begin position="27"/>
        <end position="36"/>
    </location>
</feature>
<feature type="compositionally biased region" description="Gly residues" evidence="4">
    <location>
        <begin position="85"/>
        <end position="94"/>
    </location>
</feature>
<evidence type="ECO:0000313" key="6">
    <source>
        <dbReference type="Ensembl" id="ENSSRHP00000004674.1"/>
    </source>
</evidence>
<dbReference type="GO" id="GO:0003723">
    <property type="term" value="F:RNA binding"/>
    <property type="evidence" value="ECO:0007669"/>
    <property type="project" value="InterPro"/>
</dbReference>
<dbReference type="SUPFAM" id="SSF48371">
    <property type="entry name" value="ARM repeat"/>
    <property type="match status" value="1"/>
</dbReference>
<protein>
    <submittedName>
        <fullName evidence="6">CBP80/20-dependent translation initiation factor-like</fullName>
    </submittedName>
</protein>
<proteinExistence type="predicted"/>
<feature type="compositionally biased region" description="Basic and acidic residues" evidence="4">
    <location>
        <begin position="37"/>
        <end position="47"/>
    </location>
</feature>
<evidence type="ECO:0000259" key="5">
    <source>
        <dbReference type="SMART" id="SM00543"/>
    </source>
</evidence>
<reference evidence="6" key="1">
    <citation type="submission" date="2025-08" db="UniProtKB">
        <authorList>
            <consortium name="Ensembl"/>
        </authorList>
    </citation>
    <scope>IDENTIFICATION</scope>
</reference>
<feature type="domain" description="MIF4G" evidence="5">
    <location>
        <begin position="204"/>
        <end position="397"/>
    </location>
</feature>
<dbReference type="GO" id="GO:0008494">
    <property type="term" value="F:translation activator activity"/>
    <property type="evidence" value="ECO:0007669"/>
    <property type="project" value="TreeGrafter"/>
</dbReference>
<evidence type="ECO:0000256" key="1">
    <source>
        <dbReference type="ARBA" id="ARBA00004496"/>
    </source>
</evidence>
<dbReference type="InterPro" id="IPR016024">
    <property type="entry name" value="ARM-type_fold"/>
</dbReference>
<accession>A0A673FU39</accession>
<keyword evidence="2" id="KW-0963">Cytoplasm</keyword>
<feature type="compositionally biased region" description="Basic and acidic residues" evidence="4">
    <location>
        <begin position="121"/>
        <end position="165"/>
    </location>
</feature>